<dbReference type="Proteomes" id="UP000235828">
    <property type="component" value="Chromosome A"/>
</dbReference>
<dbReference type="InterPro" id="IPR013360">
    <property type="entry name" value="Pilus_4_PilW"/>
</dbReference>
<gene>
    <name evidence="3" type="ORF">VTAP4600_A2482</name>
</gene>
<dbReference type="RefSeq" id="WP_102522941.1">
    <property type="nucleotide sequence ID" value="NZ_LT960611.1"/>
</dbReference>
<evidence type="ECO:0000313" key="4">
    <source>
        <dbReference type="Proteomes" id="UP000235828"/>
    </source>
</evidence>
<dbReference type="PROSITE" id="PS50005">
    <property type="entry name" value="TPR"/>
    <property type="match status" value="2"/>
</dbReference>
<dbReference type="EMBL" id="LT960611">
    <property type="protein sequence ID" value="SON50461.1"/>
    <property type="molecule type" value="Genomic_DNA"/>
</dbReference>
<accession>A0A2N8ZEW2</accession>
<dbReference type="GO" id="GO:0006397">
    <property type="term" value="P:mRNA processing"/>
    <property type="evidence" value="ECO:0007669"/>
    <property type="project" value="InterPro"/>
</dbReference>
<keyword evidence="4" id="KW-1185">Reference proteome</keyword>
<reference evidence="3 4" key="1">
    <citation type="submission" date="2017-10" db="EMBL/GenBank/DDBJ databases">
        <authorList>
            <person name="Banno H."/>
            <person name="Chua N.-H."/>
        </authorList>
    </citation>
    <scope>NUCLEOTIDE SEQUENCE [LARGE SCALE GENOMIC DNA]</scope>
    <source>
        <strain evidence="3">Vibrio tapetis CECT4600</strain>
    </source>
</reference>
<organism evidence="3 4">
    <name type="scientific">Vibrio tapetis subsp. tapetis</name>
    <dbReference type="NCBI Taxonomy" id="1671868"/>
    <lineage>
        <taxon>Bacteria</taxon>
        <taxon>Pseudomonadati</taxon>
        <taxon>Pseudomonadota</taxon>
        <taxon>Gammaproteobacteria</taxon>
        <taxon>Vibrionales</taxon>
        <taxon>Vibrionaceae</taxon>
        <taxon>Vibrio</taxon>
    </lineage>
</organism>
<dbReference type="PROSITE" id="PS51257">
    <property type="entry name" value="PROKAR_LIPOPROTEIN"/>
    <property type="match status" value="1"/>
</dbReference>
<feature type="signal peptide" evidence="2">
    <location>
        <begin position="1"/>
        <end position="27"/>
    </location>
</feature>
<dbReference type="KEGG" id="vta:A2482"/>
<dbReference type="InterPro" id="IPR011990">
    <property type="entry name" value="TPR-like_helical_dom_sf"/>
</dbReference>
<dbReference type="NCBIfam" id="TIGR02521">
    <property type="entry name" value="type_IV_pilW"/>
    <property type="match status" value="1"/>
</dbReference>
<dbReference type="InterPro" id="IPR019734">
    <property type="entry name" value="TPR_rpt"/>
</dbReference>
<evidence type="ECO:0000256" key="1">
    <source>
        <dbReference type="PROSITE-ProRule" id="PRU00339"/>
    </source>
</evidence>
<keyword evidence="2" id="KW-0732">Signal</keyword>
<dbReference type="Gene3D" id="1.25.40.10">
    <property type="entry name" value="Tetratricopeptide repeat domain"/>
    <property type="match status" value="1"/>
</dbReference>
<protein>
    <submittedName>
        <fullName evidence="3">Putative Pilus biogenesis/stability type IV,PilW</fullName>
    </submittedName>
</protein>
<dbReference type="PANTHER" id="PTHR44917">
    <property type="entry name" value="PROTEIN HIGH CHLOROPHYLL FLUORESCENT 107"/>
    <property type="match status" value="1"/>
</dbReference>
<dbReference type="Pfam" id="PF14559">
    <property type="entry name" value="TPR_19"/>
    <property type="match status" value="1"/>
</dbReference>
<dbReference type="OrthoDB" id="9814042at2"/>
<dbReference type="GO" id="GO:0003729">
    <property type="term" value="F:mRNA binding"/>
    <property type="evidence" value="ECO:0007669"/>
    <property type="project" value="InterPro"/>
</dbReference>
<proteinExistence type="predicted"/>
<evidence type="ECO:0000313" key="3">
    <source>
        <dbReference type="EMBL" id="SON50461.1"/>
    </source>
</evidence>
<dbReference type="SMART" id="SM00028">
    <property type="entry name" value="TPR"/>
    <property type="match status" value="4"/>
</dbReference>
<name>A0A2N8ZEW2_9VIBR</name>
<dbReference type="InterPro" id="IPR044624">
    <property type="entry name" value="Mbb1-like"/>
</dbReference>
<dbReference type="SUPFAM" id="SSF48452">
    <property type="entry name" value="TPR-like"/>
    <property type="match status" value="2"/>
</dbReference>
<keyword evidence="1" id="KW-0802">TPR repeat</keyword>
<feature type="repeat" description="TPR" evidence="1">
    <location>
        <begin position="69"/>
        <end position="102"/>
    </location>
</feature>
<dbReference type="PANTHER" id="PTHR44917:SF1">
    <property type="entry name" value="PROTEIN HIGH CHLOROPHYLL FLUORESCENT 107"/>
    <property type="match status" value="1"/>
</dbReference>
<dbReference type="AlphaFoldDB" id="A0A2N8ZEW2"/>
<feature type="repeat" description="TPR" evidence="1">
    <location>
        <begin position="35"/>
        <end position="68"/>
    </location>
</feature>
<evidence type="ECO:0000256" key="2">
    <source>
        <dbReference type="SAM" id="SignalP"/>
    </source>
</evidence>
<sequence>MFARFVYIFLVCLLVGCVTVTDSPVNAGFDRHKAAEARISLGLSYLESQDMVKARENLEMALSYAPDYYRSLIAIAHFYQAVGDTQKAEDAYRTALRESPKNGDVLNNYGAFLCKIGQYQKADAFFNQAIEQPYYYLIAASYQNAAMCALKSGNRENAEHYFRLSLAHDPYRVVSMLQLSQLEVQNDQYQSARVRLLKFHNRFGYKPASLGLLIELETKAGNETMADQYASILTTKYPNSIQYQKYVTNEYGTN</sequence>
<feature type="chain" id="PRO_5014763798" evidence="2">
    <location>
        <begin position="28"/>
        <end position="254"/>
    </location>
</feature>
<dbReference type="Pfam" id="PF13181">
    <property type="entry name" value="TPR_8"/>
    <property type="match status" value="1"/>
</dbReference>